<gene>
    <name evidence="2" type="ORF">ANN_20617</name>
</gene>
<evidence type="ECO:0000256" key="1">
    <source>
        <dbReference type="SAM" id="MobiDB-lite"/>
    </source>
</evidence>
<protein>
    <submittedName>
        <fullName evidence="2">Uncharacterized protein</fullName>
    </submittedName>
</protein>
<sequence>MAGLCEGGNEPPGSLKASNGQIVATKEQRTAALLTAELGSEYGGSLQTFQVGKTLCGTTCCGEISTKEGGGAIDERVGAIEKRDGAYDKGGGAIDKERGAIDKQGGVIGIGGHLQRGWAY</sequence>
<dbReference type="Proteomes" id="UP001148838">
    <property type="component" value="Unassembled WGS sequence"/>
</dbReference>
<comment type="caution">
    <text evidence="2">The sequence shown here is derived from an EMBL/GenBank/DDBJ whole genome shotgun (WGS) entry which is preliminary data.</text>
</comment>
<proteinExistence type="predicted"/>
<reference evidence="2 3" key="1">
    <citation type="journal article" date="2022" name="Allergy">
        <title>Genome assembly and annotation of Periplaneta americana reveal a comprehensive cockroach allergen profile.</title>
        <authorList>
            <person name="Wang L."/>
            <person name="Xiong Q."/>
            <person name="Saelim N."/>
            <person name="Wang L."/>
            <person name="Nong W."/>
            <person name="Wan A.T."/>
            <person name="Shi M."/>
            <person name="Liu X."/>
            <person name="Cao Q."/>
            <person name="Hui J.H.L."/>
            <person name="Sookrung N."/>
            <person name="Leung T.F."/>
            <person name="Tungtrongchitr A."/>
            <person name="Tsui S.K.W."/>
        </authorList>
    </citation>
    <scope>NUCLEOTIDE SEQUENCE [LARGE SCALE GENOMIC DNA]</scope>
    <source>
        <strain evidence="2">PWHHKU_190912</strain>
    </source>
</reference>
<name>A0ABQ8SDD3_PERAM</name>
<organism evidence="2 3">
    <name type="scientific">Periplaneta americana</name>
    <name type="common">American cockroach</name>
    <name type="synonym">Blatta americana</name>
    <dbReference type="NCBI Taxonomy" id="6978"/>
    <lineage>
        <taxon>Eukaryota</taxon>
        <taxon>Metazoa</taxon>
        <taxon>Ecdysozoa</taxon>
        <taxon>Arthropoda</taxon>
        <taxon>Hexapoda</taxon>
        <taxon>Insecta</taxon>
        <taxon>Pterygota</taxon>
        <taxon>Neoptera</taxon>
        <taxon>Polyneoptera</taxon>
        <taxon>Dictyoptera</taxon>
        <taxon>Blattodea</taxon>
        <taxon>Blattoidea</taxon>
        <taxon>Blattidae</taxon>
        <taxon>Blattinae</taxon>
        <taxon>Periplaneta</taxon>
    </lineage>
</organism>
<evidence type="ECO:0000313" key="2">
    <source>
        <dbReference type="EMBL" id="KAJ4432003.1"/>
    </source>
</evidence>
<feature type="region of interest" description="Disordered" evidence="1">
    <location>
        <begin position="1"/>
        <end position="20"/>
    </location>
</feature>
<accession>A0ABQ8SDD3</accession>
<dbReference type="EMBL" id="JAJSOF020000029">
    <property type="protein sequence ID" value="KAJ4432003.1"/>
    <property type="molecule type" value="Genomic_DNA"/>
</dbReference>
<evidence type="ECO:0000313" key="3">
    <source>
        <dbReference type="Proteomes" id="UP001148838"/>
    </source>
</evidence>
<keyword evidence="3" id="KW-1185">Reference proteome</keyword>